<organism evidence="1 2">
    <name type="scientific">Fictibacillus iocasae</name>
    <dbReference type="NCBI Taxonomy" id="2715437"/>
    <lineage>
        <taxon>Bacteria</taxon>
        <taxon>Bacillati</taxon>
        <taxon>Bacillota</taxon>
        <taxon>Bacilli</taxon>
        <taxon>Bacillales</taxon>
        <taxon>Fictibacillaceae</taxon>
        <taxon>Fictibacillus</taxon>
    </lineage>
</organism>
<dbReference type="EMBL" id="JBHTCP010000014">
    <property type="protein sequence ID" value="MFC7371677.1"/>
    <property type="molecule type" value="Genomic_DNA"/>
</dbReference>
<accession>A0ABW2NQT3</accession>
<comment type="caution">
    <text evidence="1">The sequence shown here is derived from an EMBL/GenBank/DDBJ whole genome shotgun (WGS) entry which is preliminary data.</text>
</comment>
<evidence type="ECO:0000313" key="2">
    <source>
        <dbReference type="Proteomes" id="UP001596549"/>
    </source>
</evidence>
<dbReference type="RefSeq" id="WP_379748499.1">
    <property type="nucleotide sequence ID" value="NZ_JBHTCP010000014.1"/>
</dbReference>
<protein>
    <submittedName>
        <fullName evidence="1">Uncharacterized protein</fullName>
    </submittedName>
</protein>
<dbReference type="Proteomes" id="UP001596549">
    <property type="component" value="Unassembled WGS sequence"/>
</dbReference>
<name>A0ABW2NQT3_9BACL</name>
<proteinExistence type="predicted"/>
<sequence length="253" mass="29646">MGKSSFLLHMIVPVQQPSDLDRSETRELPLYEFDRSNCFIEYCDGDDSIFLDDMGQWYYYTAFACKSLTEVKYARQIFKPPYWDEEEKENELKLVHRLEEKGYKPSQPYFDKAYAHVTVLADTLEEWEVIRQSRLAHCDGEDDPQVSHALHFIETTYDGKRARFVPGWESNSFASITENKSFYDTILVPVSGKLYLLYYTYWLHYGEVPSKQMMPRLLGNLWKSSSSAFTPASYNPLLFQRIPLNTNQKEATL</sequence>
<keyword evidence="2" id="KW-1185">Reference proteome</keyword>
<reference evidence="2" key="1">
    <citation type="journal article" date="2019" name="Int. J. Syst. Evol. Microbiol.">
        <title>The Global Catalogue of Microorganisms (GCM) 10K type strain sequencing project: providing services to taxonomists for standard genome sequencing and annotation.</title>
        <authorList>
            <consortium name="The Broad Institute Genomics Platform"/>
            <consortium name="The Broad Institute Genome Sequencing Center for Infectious Disease"/>
            <person name="Wu L."/>
            <person name="Ma J."/>
        </authorList>
    </citation>
    <scope>NUCLEOTIDE SEQUENCE [LARGE SCALE GENOMIC DNA]</scope>
    <source>
        <strain evidence="2">NBRC 106396</strain>
    </source>
</reference>
<gene>
    <name evidence="1" type="ORF">ACFQPF_08310</name>
</gene>
<evidence type="ECO:0000313" key="1">
    <source>
        <dbReference type="EMBL" id="MFC7371677.1"/>
    </source>
</evidence>